<dbReference type="InterPro" id="IPR015946">
    <property type="entry name" value="KH_dom-like_a/b"/>
</dbReference>
<evidence type="ECO:0000313" key="1">
    <source>
        <dbReference type="EMBL" id="SFM37868.1"/>
    </source>
</evidence>
<dbReference type="InterPro" id="IPR003718">
    <property type="entry name" value="OsmC/Ohr_fam"/>
</dbReference>
<organism evidence="1 2">
    <name type="scientific">Methylobacterium pseudosasicola</name>
    <dbReference type="NCBI Taxonomy" id="582667"/>
    <lineage>
        <taxon>Bacteria</taxon>
        <taxon>Pseudomonadati</taxon>
        <taxon>Pseudomonadota</taxon>
        <taxon>Alphaproteobacteria</taxon>
        <taxon>Hyphomicrobiales</taxon>
        <taxon>Methylobacteriaceae</taxon>
        <taxon>Methylobacterium</taxon>
    </lineage>
</organism>
<dbReference type="PANTHER" id="PTHR35368">
    <property type="entry name" value="HYDROPEROXIDE REDUCTASE"/>
    <property type="match status" value="1"/>
</dbReference>
<dbReference type="InterPro" id="IPR036102">
    <property type="entry name" value="OsmC/Ohrsf"/>
</dbReference>
<dbReference type="EMBL" id="FOTK01000029">
    <property type="protein sequence ID" value="SFM37868.1"/>
    <property type="molecule type" value="Genomic_DNA"/>
</dbReference>
<reference evidence="2" key="1">
    <citation type="submission" date="2016-10" db="EMBL/GenBank/DDBJ databases">
        <authorList>
            <person name="Varghese N."/>
            <person name="Submissions S."/>
        </authorList>
    </citation>
    <scope>NUCLEOTIDE SEQUENCE [LARGE SCALE GENOMIC DNA]</scope>
    <source>
        <strain evidence="2">BL36</strain>
    </source>
</reference>
<dbReference type="Gene3D" id="3.30.300.20">
    <property type="match status" value="1"/>
</dbReference>
<sequence length="181" mass="19316">MADIDTYLDEKRRALAAREARIRRGEVAPVPLTARATVEGGSGVRRIGIRRHAIVSDSAPDFAGFDLGPGSPELQLGVLGSCLAHTILIQAAWQEVPITSLEVEVTGTFDPRAGADGFEDIPVHPQDLAYAVHIDSPAEPAVIEALHVRVEKACPILNLLRLPQTVSGGFVQGRTAKENDA</sequence>
<dbReference type="RefSeq" id="WP_092044364.1">
    <property type="nucleotide sequence ID" value="NZ_FOTK01000029.1"/>
</dbReference>
<protein>
    <submittedName>
        <fullName evidence="1">Uncharacterized OsmC-related protein</fullName>
    </submittedName>
</protein>
<dbReference type="Proteomes" id="UP000199048">
    <property type="component" value="Unassembled WGS sequence"/>
</dbReference>
<dbReference type="InterPro" id="IPR052924">
    <property type="entry name" value="OsmC/Ohr_hydroprdx_reductase"/>
</dbReference>
<keyword evidence="2" id="KW-1185">Reference proteome</keyword>
<name>A0A1I4QCS5_9HYPH</name>
<proteinExistence type="predicted"/>
<dbReference type="SUPFAM" id="SSF82784">
    <property type="entry name" value="OsmC-like"/>
    <property type="match status" value="1"/>
</dbReference>
<evidence type="ECO:0000313" key="2">
    <source>
        <dbReference type="Proteomes" id="UP000199048"/>
    </source>
</evidence>
<dbReference type="STRING" id="582667.SAMN05192568_102945"/>
<dbReference type="PANTHER" id="PTHR35368:SF1">
    <property type="entry name" value="HYDROPEROXIDE REDUCTASE"/>
    <property type="match status" value="1"/>
</dbReference>
<accession>A0A1I4QCS5</accession>
<gene>
    <name evidence="1" type="ORF">SAMN05192568_102945</name>
</gene>
<dbReference type="OrthoDB" id="9811389at2"/>
<dbReference type="Pfam" id="PF02566">
    <property type="entry name" value="OsmC"/>
    <property type="match status" value="1"/>
</dbReference>
<dbReference type="AlphaFoldDB" id="A0A1I4QCS5"/>